<comment type="caution">
    <text evidence="1">The sequence shown here is derived from an EMBL/GenBank/DDBJ whole genome shotgun (WGS) entry which is preliminary data.</text>
</comment>
<evidence type="ECO:0000313" key="1">
    <source>
        <dbReference type="EMBL" id="KTD76017.1"/>
    </source>
</evidence>
<dbReference type="Gene3D" id="1.25.40.10">
    <property type="entry name" value="Tetratricopeptide repeat domain"/>
    <property type="match status" value="1"/>
</dbReference>
<reference evidence="1 2" key="1">
    <citation type="submission" date="2015-11" db="EMBL/GenBank/DDBJ databases">
        <title>Genomic analysis of 38 Legionella species identifies large and diverse effector repertoires.</title>
        <authorList>
            <person name="Burstein D."/>
            <person name="Amaro F."/>
            <person name="Zusman T."/>
            <person name="Lifshitz Z."/>
            <person name="Cohen O."/>
            <person name="Gilbert J.A."/>
            <person name="Pupko T."/>
            <person name="Shuman H.A."/>
            <person name="Segal G."/>
        </authorList>
    </citation>
    <scope>NUCLEOTIDE SEQUENCE [LARGE SCALE GENOMIC DNA]</scope>
    <source>
        <strain evidence="1 2">ATCC 49508</strain>
    </source>
</reference>
<organism evidence="1 2">
    <name type="scientific">Legionella worsleiensis</name>
    <dbReference type="NCBI Taxonomy" id="45076"/>
    <lineage>
        <taxon>Bacteria</taxon>
        <taxon>Pseudomonadati</taxon>
        <taxon>Pseudomonadota</taxon>
        <taxon>Gammaproteobacteria</taxon>
        <taxon>Legionellales</taxon>
        <taxon>Legionellaceae</taxon>
        <taxon>Legionella</taxon>
    </lineage>
</organism>
<gene>
    <name evidence="1" type="ORF">Lwor_2583</name>
</gene>
<dbReference type="PANTHER" id="PTHR11102">
    <property type="entry name" value="SEL-1-LIKE PROTEIN"/>
    <property type="match status" value="1"/>
</dbReference>
<dbReference type="AlphaFoldDB" id="A0A0W1A3R2"/>
<name>A0A0W1A3R2_9GAMM</name>
<dbReference type="SUPFAM" id="SSF81901">
    <property type="entry name" value="HCP-like"/>
    <property type="match status" value="1"/>
</dbReference>
<dbReference type="PATRIC" id="fig|45076.6.peg.2837"/>
<dbReference type="InterPro" id="IPR050767">
    <property type="entry name" value="Sel1_AlgK"/>
</dbReference>
<dbReference type="RefSeq" id="WP_058494321.1">
    <property type="nucleotide sequence ID" value="NZ_CBCRUR010000017.1"/>
</dbReference>
<protein>
    <submittedName>
        <fullName evidence="1">Sel-1 protein</fullName>
    </submittedName>
</protein>
<sequence>MSFLSRLLLTLIFIPLLTACISGAYNLHEGIQSFKAQDYRRAFIRLKPEAAKGQPDAQYAIGYMYYYGQGVVEDRKKAWYWINMAAKAGQPDAQVATKILERGSLDKKEVFHSKKLQHYPAEKIEF</sequence>
<dbReference type="SMART" id="SM00671">
    <property type="entry name" value="SEL1"/>
    <property type="match status" value="1"/>
</dbReference>
<dbReference type="STRING" id="45076.Lwor_2583"/>
<accession>A0A0W1A3R2</accession>
<evidence type="ECO:0000313" key="2">
    <source>
        <dbReference type="Proteomes" id="UP000054662"/>
    </source>
</evidence>
<dbReference type="OrthoDB" id="8561742at2"/>
<proteinExistence type="predicted"/>
<dbReference type="EMBL" id="LNZC01000031">
    <property type="protein sequence ID" value="KTD76017.1"/>
    <property type="molecule type" value="Genomic_DNA"/>
</dbReference>
<dbReference type="PANTHER" id="PTHR11102:SF160">
    <property type="entry name" value="ERAD-ASSOCIATED E3 UBIQUITIN-PROTEIN LIGASE COMPONENT HRD3"/>
    <property type="match status" value="1"/>
</dbReference>
<dbReference type="PROSITE" id="PS51257">
    <property type="entry name" value="PROKAR_LIPOPROTEIN"/>
    <property type="match status" value="1"/>
</dbReference>
<dbReference type="InterPro" id="IPR006597">
    <property type="entry name" value="Sel1-like"/>
</dbReference>
<keyword evidence="2" id="KW-1185">Reference proteome</keyword>
<dbReference type="Pfam" id="PF08238">
    <property type="entry name" value="Sel1"/>
    <property type="match status" value="1"/>
</dbReference>
<dbReference type="InterPro" id="IPR011990">
    <property type="entry name" value="TPR-like_helical_dom_sf"/>
</dbReference>
<dbReference type="Proteomes" id="UP000054662">
    <property type="component" value="Unassembled WGS sequence"/>
</dbReference>